<keyword evidence="7 11" id="KW-1133">Transmembrane helix</keyword>
<dbReference type="PIRSF" id="PIRSF003097">
    <property type="entry name" value="FtsX"/>
    <property type="match status" value="1"/>
</dbReference>
<dbReference type="RefSeq" id="WP_072836336.1">
    <property type="nucleotide sequence ID" value="NZ_FQUU01000015.1"/>
</dbReference>
<evidence type="ECO:0000256" key="3">
    <source>
        <dbReference type="ARBA" id="ARBA00021907"/>
    </source>
</evidence>
<proteinExistence type="inferred from homology"/>
<dbReference type="AlphaFoldDB" id="A0A1M5DEI1"/>
<dbReference type="GO" id="GO:0005886">
    <property type="term" value="C:plasma membrane"/>
    <property type="evidence" value="ECO:0007669"/>
    <property type="project" value="UniProtKB-SubCell"/>
</dbReference>
<dbReference type="PANTHER" id="PTHR47755">
    <property type="entry name" value="CELL DIVISION PROTEIN FTSX"/>
    <property type="match status" value="1"/>
</dbReference>
<keyword evidence="6 11" id="KW-0812">Transmembrane</keyword>
<name>A0A1M5DEI1_9BACT</name>
<sequence length="292" mass="32985">MAQSSKAAARRGKPSYVMSIIGVTLVLFLLGLVGWLVINAAKLGDYFRENVEVKVHLRGDVPAKDSIALMQYFAAQPYIKNYSFVNKEMARQKYLSDGNEDWNKILDYNPLPNSIYFNVKKEYVQVDTLEAIRKNIEQTQSAYVTDVQYPKELVTNLNKNLRNISLILLVIAIILAIVVIVLIDNTIRLAMFSNRFLIKTMQMVGATRGFIARPLNVRAIINGAISAVIAVTLIYILITIAGNLVPEIKVVHSTSTMLLLFFLLIIIGITITLFSTYRSVLKYLRMKLDELY</sequence>
<evidence type="ECO:0000256" key="9">
    <source>
        <dbReference type="ARBA" id="ARBA00023306"/>
    </source>
</evidence>
<dbReference type="OrthoDB" id="9813411at2"/>
<protein>
    <recommendedName>
        <fullName evidence="3 10">Cell division protein FtsX</fullName>
    </recommendedName>
</protein>
<evidence type="ECO:0000256" key="11">
    <source>
        <dbReference type="SAM" id="Phobius"/>
    </source>
</evidence>
<evidence type="ECO:0000313" key="14">
    <source>
        <dbReference type="EMBL" id="SHF65336.1"/>
    </source>
</evidence>
<evidence type="ECO:0000256" key="8">
    <source>
        <dbReference type="ARBA" id="ARBA00023136"/>
    </source>
</evidence>
<dbReference type="Pfam" id="PF02687">
    <property type="entry name" value="FtsX"/>
    <property type="match status" value="1"/>
</dbReference>
<evidence type="ECO:0000259" key="13">
    <source>
        <dbReference type="Pfam" id="PF18075"/>
    </source>
</evidence>
<keyword evidence="15" id="KW-1185">Reference proteome</keyword>
<evidence type="ECO:0000256" key="10">
    <source>
        <dbReference type="PIRNR" id="PIRNR003097"/>
    </source>
</evidence>
<dbReference type="PANTHER" id="PTHR47755:SF1">
    <property type="entry name" value="CELL DIVISION PROTEIN FTSX"/>
    <property type="match status" value="1"/>
</dbReference>
<keyword evidence="4 10" id="KW-1003">Cell membrane</keyword>
<keyword evidence="8 10" id="KW-0472">Membrane</keyword>
<keyword evidence="9 10" id="KW-0131">Cell cycle</keyword>
<dbReference type="STRING" id="1121884.SAMN02745131_03189"/>
<feature type="domain" description="FtsX extracellular" evidence="13">
    <location>
        <begin position="51"/>
        <end position="139"/>
    </location>
</feature>
<dbReference type="Gene3D" id="3.30.70.3040">
    <property type="match status" value="1"/>
</dbReference>
<dbReference type="InterPro" id="IPR040690">
    <property type="entry name" value="FtsX_ECD"/>
</dbReference>
<dbReference type="EMBL" id="FQUU01000015">
    <property type="protein sequence ID" value="SHF65336.1"/>
    <property type="molecule type" value="Genomic_DNA"/>
</dbReference>
<dbReference type="InterPro" id="IPR003838">
    <property type="entry name" value="ABC3_permease_C"/>
</dbReference>
<dbReference type="Pfam" id="PF18075">
    <property type="entry name" value="FtsX_ECD"/>
    <property type="match status" value="1"/>
</dbReference>
<evidence type="ECO:0000256" key="4">
    <source>
        <dbReference type="ARBA" id="ARBA00022475"/>
    </source>
</evidence>
<feature type="transmembrane region" description="Helical" evidence="11">
    <location>
        <begin position="164"/>
        <end position="183"/>
    </location>
</feature>
<evidence type="ECO:0000256" key="5">
    <source>
        <dbReference type="ARBA" id="ARBA00022618"/>
    </source>
</evidence>
<evidence type="ECO:0000313" key="15">
    <source>
        <dbReference type="Proteomes" id="UP000184048"/>
    </source>
</evidence>
<evidence type="ECO:0000256" key="7">
    <source>
        <dbReference type="ARBA" id="ARBA00022989"/>
    </source>
</evidence>
<evidence type="ECO:0000259" key="12">
    <source>
        <dbReference type="Pfam" id="PF02687"/>
    </source>
</evidence>
<dbReference type="GO" id="GO:0051301">
    <property type="term" value="P:cell division"/>
    <property type="evidence" value="ECO:0007669"/>
    <property type="project" value="UniProtKB-KW"/>
</dbReference>
<evidence type="ECO:0000256" key="6">
    <source>
        <dbReference type="ARBA" id="ARBA00022692"/>
    </source>
</evidence>
<accession>A0A1M5DEI1</accession>
<dbReference type="Proteomes" id="UP000184048">
    <property type="component" value="Unassembled WGS sequence"/>
</dbReference>
<evidence type="ECO:0000256" key="2">
    <source>
        <dbReference type="ARBA" id="ARBA00007379"/>
    </source>
</evidence>
<feature type="transmembrane region" description="Helical" evidence="11">
    <location>
        <begin position="16"/>
        <end position="38"/>
    </location>
</feature>
<feature type="transmembrane region" description="Helical" evidence="11">
    <location>
        <begin position="257"/>
        <end position="277"/>
    </location>
</feature>
<feature type="transmembrane region" description="Helical" evidence="11">
    <location>
        <begin position="219"/>
        <end position="245"/>
    </location>
</feature>
<comment type="subcellular location">
    <subcellularLocation>
        <location evidence="1">Cell membrane</location>
        <topology evidence="1">Multi-pass membrane protein</topology>
    </subcellularLocation>
</comment>
<gene>
    <name evidence="14" type="ORF">SAMN02745131_03189</name>
</gene>
<organism evidence="14 15">
    <name type="scientific">Flavisolibacter ginsengisoli DSM 18119</name>
    <dbReference type="NCBI Taxonomy" id="1121884"/>
    <lineage>
        <taxon>Bacteria</taxon>
        <taxon>Pseudomonadati</taxon>
        <taxon>Bacteroidota</taxon>
        <taxon>Chitinophagia</taxon>
        <taxon>Chitinophagales</taxon>
        <taxon>Chitinophagaceae</taxon>
        <taxon>Flavisolibacter</taxon>
    </lineage>
</organism>
<keyword evidence="5 10" id="KW-0132">Cell division</keyword>
<comment type="similarity">
    <text evidence="2 10">Belongs to the ABC-4 integral membrane protein family. FtsX subfamily.</text>
</comment>
<evidence type="ECO:0000256" key="1">
    <source>
        <dbReference type="ARBA" id="ARBA00004651"/>
    </source>
</evidence>
<feature type="domain" description="ABC3 transporter permease C-terminal" evidence="12">
    <location>
        <begin position="170"/>
        <end position="279"/>
    </location>
</feature>
<dbReference type="InterPro" id="IPR004513">
    <property type="entry name" value="FtsX"/>
</dbReference>
<reference evidence="14 15" key="1">
    <citation type="submission" date="2016-11" db="EMBL/GenBank/DDBJ databases">
        <authorList>
            <person name="Jaros S."/>
            <person name="Januszkiewicz K."/>
            <person name="Wedrychowicz H."/>
        </authorList>
    </citation>
    <scope>NUCLEOTIDE SEQUENCE [LARGE SCALE GENOMIC DNA]</scope>
    <source>
        <strain evidence="14 15">DSM 18119</strain>
    </source>
</reference>